<reference evidence="3" key="2">
    <citation type="submission" date="2022-01" db="EMBL/GenBank/DDBJ databases">
        <authorList>
            <person name="Yamashiro T."/>
            <person name="Shiraishi A."/>
            <person name="Satake H."/>
            <person name="Nakayama K."/>
        </authorList>
    </citation>
    <scope>NUCLEOTIDE SEQUENCE</scope>
</reference>
<keyword evidence="4" id="KW-1185">Reference proteome</keyword>
<name>A0ABQ5IVD9_9ASTR</name>
<gene>
    <name evidence="3" type="ORF">Tco_1113606</name>
</gene>
<feature type="compositionally biased region" description="Polar residues" evidence="1">
    <location>
        <begin position="101"/>
        <end position="111"/>
    </location>
</feature>
<comment type="caution">
    <text evidence="3">The sequence shown here is derived from an EMBL/GenBank/DDBJ whole genome shotgun (WGS) entry which is preliminary data.</text>
</comment>
<accession>A0ABQ5IVD9</accession>
<dbReference type="Proteomes" id="UP001151760">
    <property type="component" value="Unassembled WGS sequence"/>
</dbReference>
<dbReference type="InterPro" id="IPR054722">
    <property type="entry name" value="PolX-like_BBD"/>
</dbReference>
<feature type="domain" description="Retrovirus-related Pol polyprotein from transposon TNT 1-94-like beta-barrel" evidence="2">
    <location>
        <begin position="246"/>
        <end position="318"/>
    </location>
</feature>
<proteinExistence type="predicted"/>
<evidence type="ECO:0000259" key="2">
    <source>
        <dbReference type="Pfam" id="PF22936"/>
    </source>
</evidence>
<feature type="region of interest" description="Disordered" evidence="1">
    <location>
        <begin position="101"/>
        <end position="127"/>
    </location>
</feature>
<organism evidence="3 4">
    <name type="scientific">Tanacetum coccineum</name>
    <dbReference type="NCBI Taxonomy" id="301880"/>
    <lineage>
        <taxon>Eukaryota</taxon>
        <taxon>Viridiplantae</taxon>
        <taxon>Streptophyta</taxon>
        <taxon>Embryophyta</taxon>
        <taxon>Tracheophyta</taxon>
        <taxon>Spermatophyta</taxon>
        <taxon>Magnoliopsida</taxon>
        <taxon>eudicotyledons</taxon>
        <taxon>Gunneridae</taxon>
        <taxon>Pentapetalae</taxon>
        <taxon>asterids</taxon>
        <taxon>campanulids</taxon>
        <taxon>Asterales</taxon>
        <taxon>Asteraceae</taxon>
        <taxon>Asteroideae</taxon>
        <taxon>Anthemideae</taxon>
        <taxon>Anthemidinae</taxon>
        <taxon>Tanacetum</taxon>
    </lineage>
</organism>
<dbReference type="Pfam" id="PF22936">
    <property type="entry name" value="Pol_BBD"/>
    <property type="match status" value="1"/>
</dbReference>
<reference evidence="3" key="1">
    <citation type="journal article" date="2022" name="Int. J. Mol. Sci.">
        <title>Draft Genome of Tanacetum Coccineum: Genomic Comparison of Closely Related Tanacetum-Family Plants.</title>
        <authorList>
            <person name="Yamashiro T."/>
            <person name="Shiraishi A."/>
            <person name="Nakayama K."/>
            <person name="Satake H."/>
        </authorList>
    </citation>
    <scope>NUCLEOTIDE SEQUENCE</scope>
</reference>
<evidence type="ECO:0000313" key="4">
    <source>
        <dbReference type="Proteomes" id="UP001151760"/>
    </source>
</evidence>
<evidence type="ECO:0000313" key="3">
    <source>
        <dbReference type="EMBL" id="GJU03268.1"/>
    </source>
</evidence>
<protein>
    <recommendedName>
        <fullName evidence="2">Retrovirus-related Pol polyprotein from transposon TNT 1-94-like beta-barrel domain-containing protein</fullName>
    </recommendedName>
</protein>
<sequence>MKSQRQSVLAKLTIFSNSLEKKDFLKSKSVTKNNVSNDFSKPVTAQILPQNIKPILKNTNVIAPGMYKVHTKPNQTRTPQLPQDIRKTNKRVSFSTGVIPTTSVSRPQLKSNRMGDRVLPNNSQGKMQEVEDHRRNFKFSNNKTSVTACNDSLNAKTSNVNFVCVTCGKCVLNDNHDLCVLHYINGVNSRTSQPMAVPISTREPKHNVNQSVATSHKKTVATDSTVKKPRYTTRKLYEQLVDIILFIVDSGCSKHMTGNLKLLTNFVEKFLGTMKFGNDQIAPILGYGDLVQGTITIKRVYYVEGLNHNLFFVGQFCDADLEVAFRKSTCYIRDLKGNDLLTGSRGTDLYSITLQKCDEENTVIRNKSRLVAKGYAQKEEIDFE</sequence>
<dbReference type="EMBL" id="BQNB010021135">
    <property type="protein sequence ID" value="GJU03268.1"/>
    <property type="molecule type" value="Genomic_DNA"/>
</dbReference>
<evidence type="ECO:0000256" key="1">
    <source>
        <dbReference type="SAM" id="MobiDB-lite"/>
    </source>
</evidence>